<evidence type="ECO:0000313" key="2">
    <source>
        <dbReference type="EMBL" id="MFD1864115.1"/>
    </source>
</evidence>
<accession>A0ABW4QKI7</accession>
<dbReference type="SUPFAM" id="SSF51695">
    <property type="entry name" value="PLC-like phosphodiesterases"/>
    <property type="match status" value="1"/>
</dbReference>
<dbReference type="Pfam" id="PF03009">
    <property type="entry name" value="GDPD"/>
    <property type="match status" value="1"/>
</dbReference>
<organism evidence="2 3">
    <name type="scientific">Planococcus chinensis</name>
    <dbReference type="NCBI Taxonomy" id="272917"/>
    <lineage>
        <taxon>Bacteria</taxon>
        <taxon>Bacillati</taxon>
        <taxon>Bacillota</taxon>
        <taxon>Bacilli</taxon>
        <taxon>Bacillales</taxon>
        <taxon>Caryophanaceae</taxon>
        <taxon>Planococcus</taxon>
    </lineage>
</organism>
<dbReference type="InterPro" id="IPR030395">
    <property type="entry name" value="GP_PDE_dom"/>
</dbReference>
<dbReference type="PANTHER" id="PTHR46211">
    <property type="entry name" value="GLYCEROPHOSPHORYL DIESTER PHOSPHODIESTERASE"/>
    <property type="match status" value="1"/>
</dbReference>
<dbReference type="InterPro" id="IPR017946">
    <property type="entry name" value="PLC-like_Pdiesterase_TIM-brl"/>
</dbReference>
<keyword evidence="3" id="KW-1185">Reference proteome</keyword>
<evidence type="ECO:0000313" key="3">
    <source>
        <dbReference type="Proteomes" id="UP001597273"/>
    </source>
</evidence>
<name>A0ABW4QKI7_9BACL</name>
<reference evidence="3" key="1">
    <citation type="journal article" date="2019" name="Int. J. Syst. Evol. Microbiol.">
        <title>The Global Catalogue of Microorganisms (GCM) 10K type strain sequencing project: providing services to taxonomists for standard genome sequencing and annotation.</title>
        <authorList>
            <consortium name="The Broad Institute Genomics Platform"/>
            <consortium name="The Broad Institute Genome Sequencing Center for Infectious Disease"/>
            <person name="Wu L."/>
            <person name="Ma J."/>
        </authorList>
    </citation>
    <scope>NUCLEOTIDE SEQUENCE [LARGE SCALE GENOMIC DNA]</scope>
    <source>
        <strain evidence="3">CGMCC 1.15475</strain>
    </source>
</reference>
<dbReference type="Proteomes" id="UP001597273">
    <property type="component" value="Unassembled WGS sequence"/>
</dbReference>
<dbReference type="PANTHER" id="PTHR46211:SF1">
    <property type="entry name" value="GLYCEROPHOSPHODIESTER PHOSPHODIESTERASE, CYTOPLASMIC"/>
    <property type="match status" value="1"/>
</dbReference>
<sequence length="241" mass="27796">MPELEVYAHRGASGYTLENTWNAFYKACEFGVGIELDVQITKDGVVVVYHDDNLKRLSGQNRKIEESEYRFLKDLKIGKKIRRRIWNHQIPLAYEVFHWAKEKRVPLNIELKSSFGAHPDGPRILAAMLEGMENFHLSSFHPHLLKSMKELLPEVETALILKKKLPLEALAAMDWIDSLHLHKRIYTPALLAALHGMEKTVRVYGMRGTEPAMKKLMPELKGIITDYPDRVTKKLRLASER</sequence>
<proteinExistence type="predicted"/>
<feature type="domain" description="GP-PDE" evidence="1">
    <location>
        <begin position="4"/>
        <end position="235"/>
    </location>
</feature>
<evidence type="ECO:0000259" key="1">
    <source>
        <dbReference type="PROSITE" id="PS51704"/>
    </source>
</evidence>
<dbReference type="Gene3D" id="3.20.20.190">
    <property type="entry name" value="Phosphatidylinositol (PI) phosphodiesterase"/>
    <property type="match status" value="1"/>
</dbReference>
<gene>
    <name evidence="2" type="ORF">ACFSDB_14485</name>
</gene>
<comment type="caution">
    <text evidence="2">The sequence shown here is derived from an EMBL/GenBank/DDBJ whole genome shotgun (WGS) entry which is preliminary data.</text>
</comment>
<protein>
    <submittedName>
        <fullName evidence="2">Glycerophosphodiester phosphodiesterase</fullName>
    </submittedName>
</protein>
<dbReference type="EMBL" id="JBHUFW010000011">
    <property type="protein sequence ID" value="MFD1864115.1"/>
    <property type="molecule type" value="Genomic_DNA"/>
</dbReference>
<dbReference type="RefSeq" id="WP_204890499.1">
    <property type="nucleotide sequence ID" value="NZ_JBHUFW010000011.1"/>
</dbReference>
<dbReference type="PROSITE" id="PS51704">
    <property type="entry name" value="GP_PDE"/>
    <property type="match status" value="1"/>
</dbReference>